<evidence type="ECO:0000256" key="3">
    <source>
        <dbReference type="ARBA" id="ARBA00022448"/>
    </source>
</evidence>
<comment type="similarity">
    <text evidence="2">Belongs to the TIM16/PAM16 family.</text>
</comment>
<dbReference type="PANTHER" id="PTHR12388">
    <property type="entry name" value="MITOCHONDRIA ASSOCIATED GRANULOCYTE MACROPHAGE CSF SIGNALING MOLECULE"/>
    <property type="match status" value="1"/>
</dbReference>
<dbReference type="Proteomes" id="UP000663862">
    <property type="component" value="Unassembled WGS sequence"/>
</dbReference>
<evidence type="ECO:0000256" key="5">
    <source>
        <dbReference type="ARBA" id="ARBA00022927"/>
    </source>
</evidence>
<evidence type="ECO:0008006" key="13">
    <source>
        <dbReference type="Google" id="ProtNLM"/>
    </source>
</evidence>
<proteinExistence type="inferred from homology"/>
<dbReference type="InterPro" id="IPR005341">
    <property type="entry name" value="Tim16"/>
</dbReference>
<evidence type="ECO:0000256" key="2">
    <source>
        <dbReference type="ARBA" id="ARBA00008817"/>
    </source>
</evidence>
<dbReference type="AlphaFoldDB" id="A0A820KUB8"/>
<organism evidence="11 12">
    <name type="scientific">Rotaria socialis</name>
    <dbReference type="NCBI Taxonomy" id="392032"/>
    <lineage>
        <taxon>Eukaryota</taxon>
        <taxon>Metazoa</taxon>
        <taxon>Spiralia</taxon>
        <taxon>Gnathifera</taxon>
        <taxon>Rotifera</taxon>
        <taxon>Eurotatoria</taxon>
        <taxon>Bdelloidea</taxon>
        <taxon>Philodinida</taxon>
        <taxon>Philodinidae</taxon>
        <taxon>Rotaria</taxon>
    </lineage>
</organism>
<accession>A0A820KUB8</accession>
<evidence type="ECO:0000313" key="11">
    <source>
        <dbReference type="EMBL" id="CAF4344980.1"/>
    </source>
</evidence>
<comment type="caution">
    <text evidence="11">The sequence shown here is derived from an EMBL/GenBank/DDBJ whole genome shotgun (WGS) entry which is preliminary data.</text>
</comment>
<dbReference type="FunFam" id="1.10.287.110:FF:000006">
    <property type="entry name" value="Import inner membrane translocase subunit TIM16"/>
    <property type="match status" value="1"/>
</dbReference>
<keyword evidence="8" id="KW-0472">Membrane</keyword>
<feature type="region of interest" description="Disordered" evidence="9">
    <location>
        <begin position="111"/>
        <end position="137"/>
    </location>
</feature>
<protein>
    <recommendedName>
        <fullName evidence="13">Mitochondrial import inner membrane translocase subunit tim16</fullName>
    </recommendedName>
</protein>
<dbReference type="EMBL" id="CAJNYU010002662">
    <property type="protein sequence ID" value="CAF3573452.1"/>
    <property type="molecule type" value="Genomic_DNA"/>
</dbReference>
<keyword evidence="4" id="KW-0999">Mitochondrion inner membrane</keyword>
<keyword evidence="7" id="KW-0496">Mitochondrion</keyword>
<dbReference type="EMBL" id="CAJOBQ010000392">
    <property type="protein sequence ID" value="CAF4344980.1"/>
    <property type="molecule type" value="Genomic_DNA"/>
</dbReference>
<dbReference type="PANTHER" id="PTHR12388:SF0">
    <property type="entry name" value="MITOCHONDRIAL IMPORT INNER MEMBRANE TRANSLOCASE SUBUNIT TIM16"/>
    <property type="match status" value="1"/>
</dbReference>
<comment type="subcellular location">
    <subcellularLocation>
        <location evidence="1">Mitochondrion inner membrane</location>
        <topology evidence="1">Peripheral membrane protein</topology>
    </subcellularLocation>
</comment>
<name>A0A820KUB8_9BILA</name>
<evidence type="ECO:0000256" key="4">
    <source>
        <dbReference type="ARBA" id="ARBA00022792"/>
    </source>
</evidence>
<evidence type="ECO:0000256" key="1">
    <source>
        <dbReference type="ARBA" id="ARBA00004637"/>
    </source>
</evidence>
<sequence length="137" mass="15478">MAKHLIQIAILGSQVIGRAFTRALRQELQYAKTAQQSGKTTANTVQADRVAGMTLQEAKQILNISDADFDDVEKIKKNYEHLFNLNDKTKGGSFYLQSKIYRAKERLDQEVRVSATENSKNSNRYKQKEDPSDSPPS</sequence>
<dbReference type="Pfam" id="PF03656">
    <property type="entry name" value="Pam16"/>
    <property type="match status" value="1"/>
</dbReference>
<evidence type="ECO:0000313" key="10">
    <source>
        <dbReference type="EMBL" id="CAF3573452.1"/>
    </source>
</evidence>
<dbReference type="GO" id="GO:0030150">
    <property type="term" value="P:protein import into mitochondrial matrix"/>
    <property type="evidence" value="ECO:0007669"/>
    <property type="project" value="InterPro"/>
</dbReference>
<dbReference type="Proteomes" id="UP000663869">
    <property type="component" value="Unassembled WGS sequence"/>
</dbReference>
<gene>
    <name evidence="10" type="ORF">FME351_LOCUS20574</name>
    <name evidence="11" type="ORF">TSG867_LOCUS9135</name>
</gene>
<evidence type="ECO:0000256" key="7">
    <source>
        <dbReference type="ARBA" id="ARBA00023128"/>
    </source>
</evidence>
<keyword evidence="6" id="KW-0811">Translocation</keyword>
<reference evidence="11" key="1">
    <citation type="submission" date="2021-02" db="EMBL/GenBank/DDBJ databases">
        <authorList>
            <person name="Nowell W R."/>
        </authorList>
    </citation>
    <scope>NUCLEOTIDE SEQUENCE</scope>
</reference>
<dbReference type="GO" id="GO:0005744">
    <property type="term" value="C:TIM23 mitochondrial import inner membrane translocase complex"/>
    <property type="evidence" value="ECO:0007669"/>
    <property type="project" value="InterPro"/>
</dbReference>
<evidence type="ECO:0000256" key="8">
    <source>
        <dbReference type="ARBA" id="ARBA00023136"/>
    </source>
</evidence>
<keyword evidence="3" id="KW-0813">Transport</keyword>
<evidence type="ECO:0000256" key="6">
    <source>
        <dbReference type="ARBA" id="ARBA00023010"/>
    </source>
</evidence>
<evidence type="ECO:0000256" key="9">
    <source>
        <dbReference type="SAM" id="MobiDB-lite"/>
    </source>
</evidence>
<dbReference type="InterPro" id="IPR036869">
    <property type="entry name" value="J_dom_sf"/>
</dbReference>
<keyword evidence="5" id="KW-0653">Protein transport</keyword>
<feature type="compositionally biased region" description="Polar residues" evidence="9">
    <location>
        <begin position="115"/>
        <end position="124"/>
    </location>
</feature>
<dbReference type="Gene3D" id="1.10.287.110">
    <property type="entry name" value="DnaJ domain"/>
    <property type="match status" value="1"/>
</dbReference>
<evidence type="ECO:0000313" key="12">
    <source>
        <dbReference type="Proteomes" id="UP000663862"/>
    </source>
</evidence>